<evidence type="ECO:0000259" key="5">
    <source>
        <dbReference type="Pfam" id="PF04542"/>
    </source>
</evidence>
<gene>
    <name evidence="7" type="ORF">GCM10011357_01520</name>
</gene>
<feature type="domain" description="RNA polymerase sigma-70 region 2" evidence="5">
    <location>
        <begin position="16"/>
        <end position="79"/>
    </location>
</feature>
<accession>A0ABQ1QZ11</accession>
<keyword evidence="8" id="KW-1185">Reference proteome</keyword>
<dbReference type="InterPro" id="IPR007627">
    <property type="entry name" value="RNA_pol_sigma70_r2"/>
</dbReference>
<proteinExistence type="inferred from homology"/>
<dbReference type="InterPro" id="IPR036388">
    <property type="entry name" value="WH-like_DNA-bd_sf"/>
</dbReference>
<dbReference type="PANTHER" id="PTHR43133:SF63">
    <property type="entry name" value="RNA POLYMERASE SIGMA FACTOR FECI-RELATED"/>
    <property type="match status" value="1"/>
</dbReference>
<dbReference type="NCBIfam" id="TIGR02937">
    <property type="entry name" value="sigma70-ECF"/>
    <property type="match status" value="1"/>
</dbReference>
<feature type="domain" description="RNA polymerase sigma factor 70 region 4 type 2" evidence="6">
    <location>
        <begin position="107"/>
        <end position="157"/>
    </location>
</feature>
<dbReference type="SUPFAM" id="SSF88946">
    <property type="entry name" value="Sigma2 domain of RNA polymerase sigma factors"/>
    <property type="match status" value="1"/>
</dbReference>
<keyword evidence="4" id="KW-0804">Transcription</keyword>
<evidence type="ECO:0000313" key="7">
    <source>
        <dbReference type="EMBL" id="GGD49244.1"/>
    </source>
</evidence>
<dbReference type="InterPro" id="IPR013249">
    <property type="entry name" value="RNA_pol_sigma70_r4_t2"/>
</dbReference>
<evidence type="ECO:0000256" key="1">
    <source>
        <dbReference type="ARBA" id="ARBA00010641"/>
    </source>
</evidence>
<dbReference type="Gene3D" id="1.10.1740.10">
    <property type="match status" value="1"/>
</dbReference>
<keyword evidence="2" id="KW-0805">Transcription regulation</keyword>
<name>A0ABQ1QZ11_9ALTE</name>
<evidence type="ECO:0000256" key="4">
    <source>
        <dbReference type="ARBA" id="ARBA00023163"/>
    </source>
</evidence>
<comment type="caution">
    <text evidence="7">The sequence shown here is derived from an EMBL/GenBank/DDBJ whole genome shotgun (WGS) entry which is preliminary data.</text>
</comment>
<dbReference type="InterPro" id="IPR013325">
    <property type="entry name" value="RNA_pol_sigma_r2"/>
</dbReference>
<dbReference type="InterPro" id="IPR039425">
    <property type="entry name" value="RNA_pol_sigma-70-like"/>
</dbReference>
<evidence type="ECO:0000256" key="3">
    <source>
        <dbReference type="ARBA" id="ARBA00023082"/>
    </source>
</evidence>
<dbReference type="EMBL" id="BMGJ01000001">
    <property type="protein sequence ID" value="GGD49244.1"/>
    <property type="molecule type" value="Genomic_DNA"/>
</dbReference>
<dbReference type="PANTHER" id="PTHR43133">
    <property type="entry name" value="RNA POLYMERASE ECF-TYPE SIGMA FACTO"/>
    <property type="match status" value="1"/>
</dbReference>
<dbReference type="Pfam" id="PF08281">
    <property type="entry name" value="Sigma70_r4_2"/>
    <property type="match status" value="1"/>
</dbReference>
<dbReference type="InterPro" id="IPR014284">
    <property type="entry name" value="RNA_pol_sigma-70_dom"/>
</dbReference>
<evidence type="ECO:0000313" key="8">
    <source>
        <dbReference type="Proteomes" id="UP000614272"/>
    </source>
</evidence>
<dbReference type="Proteomes" id="UP000614272">
    <property type="component" value="Unassembled WGS sequence"/>
</dbReference>
<organism evidence="7 8">
    <name type="scientific">Lacimicrobium alkaliphilum</name>
    <dbReference type="NCBI Taxonomy" id="1526571"/>
    <lineage>
        <taxon>Bacteria</taxon>
        <taxon>Pseudomonadati</taxon>
        <taxon>Pseudomonadota</taxon>
        <taxon>Gammaproteobacteria</taxon>
        <taxon>Alteromonadales</taxon>
        <taxon>Alteromonadaceae</taxon>
        <taxon>Lacimicrobium</taxon>
    </lineage>
</organism>
<keyword evidence="3" id="KW-0731">Sigma factor</keyword>
<evidence type="ECO:0000256" key="2">
    <source>
        <dbReference type="ARBA" id="ARBA00023015"/>
    </source>
</evidence>
<sequence length="170" mass="19896">MIDGTHSQNLAQALLKHQTVLKQFIRRSVSQESDVEDIYQKMLLKVLKRRSDSDIQNPLSYGFKMAENSIAEYIRESQRHPDELAVEPICEKSNLEEQLHYHQRLNLYQQVLTDMPALRREAFVRRKFHGQSRTEIADAMTLSEEAVKKHITRAMDDLKCAVQRQLHEGH</sequence>
<dbReference type="Gene3D" id="1.10.10.10">
    <property type="entry name" value="Winged helix-like DNA-binding domain superfamily/Winged helix DNA-binding domain"/>
    <property type="match status" value="1"/>
</dbReference>
<reference evidence="8" key="1">
    <citation type="journal article" date="2019" name="Int. J. Syst. Evol. Microbiol.">
        <title>The Global Catalogue of Microorganisms (GCM) 10K type strain sequencing project: providing services to taxonomists for standard genome sequencing and annotation.</title>
        <authorList>
            <consortium name="The Broad Institute Genomics Platform"/>
            <consortium name="The Broad Institute Genome Sequencing Center for Infectious Disease"/>
            <person name="Wu L."/>
            <person name="Ma J."/>
        </authorList>
    </citation>
    <scope>NUCLEOTIDE SEQUENCE [LARGE SCALE GENOMIC DNA]</scope>
    <source>
        <strain evidence="8">CGMCC 1.12923</strain>
    </source>
</reference>
<comment type="similarity">
    <text evidence="1">Belongs to the sigma-70 factor family. ECF subfamily.</text>
</comment>
<dbReference type="SUPFAM" id="SSF88659">
    <property type="entry name" value="Sigma3 and sigma4 domains of RNA polymerase sigma factors"/>
    <property type="match status" value="1"/>
</dbReference>
<dbReference type="InterPro" id="IPR013324">
    <property type="entry name" value="RNA_pol_sigma_r3/r4-like"/>
</dbReference>
<protein>
    <recommendedName>
        <fullName evidence="9">RNA polymerase subunit sigma-70</fullName>
    </recommendedName>
</protein>
<dbReference type="Pfam" id="PF04542">
    <property type="entry name" value="Sigma70_r2"/>
    <property type="match status" value="1"/>
</dbReference>
<evidence type="ECO:0008006" key="9">
    <source>
        <dbReference type="Google" id="ProtNLM"/>
    </source>
</evidence>
<evidence type="ECO:0000259" key="6">
    <source>
        <dbReference type="Pfam" id="PF08281"/>
    </source>
</evidence>